<evidence type="ECO:0000313" key="2">
    <source>
        <dbReference type="Proteomes" id="UP000796880"/>
    </source>
</evidence>
<protein>
    <recommendedName>
        <fullName evidence="3">DUF4283 domain-containing protein</fullName>
    </recommendedName>
</protein>
<gene>
    <name evidence="1" type="ORF">FNV43_RR02106</name>
</gene>
<sequence>MSFSDVSHWRLELVETMSCSIFQQFVALPWQYNSPLLFVSFAVGSSLSIVHFEIECALARYFRIELGVHSWELGAKVPVAMATKKKVTSGPGFEASALNRLHAWVQEPATGLGIPLQTKAGSSLKKFSFVKASSLDKNFNPATQKSTNAQIWVRFYNLSWEFWHPHILMDLARGIGAPLKFDHSTIAKMGINVRSIASDLGAAHNRTDFNIVIGKSVQITLETVQTSSYHSTVPHQVTSWTYAFGDSNDEPGDDLDDIVEDEWPPLQGETLQNLHMISMVPQMWVSIQILWPWFRSIRPVQHSKTWWLLCIRQFRKLLIRIYGI</sequence>
<proteinExistence type="predicted"/>
<dbReference type="AlphaFoldDB" id="A0A8K0MTJ4"/>
<comment type="caution">
    <text evidence="1">The sequence shown here is derived from an EMBL/GenBank/DDBJ whole genome shotgun (WGS) entry which is preliminary data.</text>
</comment>
<dbReference type="Proteomes" id="UP000796880">
    <property type="component" value="Unassembled WGS sequence"/>
</dbReference>
<organism evidence="1 2">
    <name type="scientific">Rhamnella rubrinervis</name>
    <dbReference type="NCBI Taxonomy" id="2594499"/>
    <lineage>
        <taxon>Eukaryota</taxon>
        <taxon>Viridiplantae</taxon>
        <taxon>Streptophyta</taxon>
        <taxon>Embryophyta</taxon>
        <taxon>Tracheophyta</taxon>
        <taxon>Spermatophyta</taxon>
        <taxon>Magnoliopsida</taxon>
        <taxon>eudicotyledons</taxon>
        <taxon>Gunneridae</taxon>
        <taxon>Pentapetalae</taxon>
        <taxon>rosids</taxon>
        <taxon>fabids</taxon>
        <taxon>Rosales</taxon>
        <taxon>Rhamnaceae</taxon>
        <taxon>rhamnoid group</taxon>
        <taxon>Rhamneae</taxon>
        <taxon>Rhamnella</taxon>
    </lineage>
</organism>
<accession>A0A8K0MTJ4</accession>
<dbReference type="EMBL" id="VOIH02000001">
    <property type="protein sequence ID" value="KAF3457448.1"/>
    <property type="molecule type" value="Genomic_DNA"/>
</dbReference>
<keyword evidence="2" id="KW-1185">Reference proteome</keyword>
<name>A0A8K0MTJ4_9ROSA</name>
<evidence type="ECO:0000313" key="1">
    <source>
        <dbReference type="EMBL" id="KAF3457448.1"/>
    </source>
</evidence>
<reference evidence="1" key="1">
    <citation type="submission" date="2020-03" db="EMBL/GenBank/DDBJ databases">
        <title>A high-quality chromosome-level genome assembly of a woody plant with both climbing and erect habits, Rhamnella rubrinervis.</title>
        <authorList>
            <person name="Lu Z."/>
            <person name="Yang Y."/>
            <person name="Zhu X."/>
            <person name="Sun Y."/>
        </authorList>
    </citation>
    <scope>NUCLEOTIDE SEQUENCE</scope>
    <source>
        <strain evidence="1">BYM</strain>
        <tissue evidence="1">Leaf</tissue>
    </source>
</reference>
<evidence type="ECO:0008006" key="3">
    <source>
        <dbReference type="Google" id="ProtNLM"/>
    </source>
</evidence>
<dbReference type="OrthoDB" id="1750606at2759"/>